<comment type="caution">
    <text evidence="2">The sequence shown here is derived from an EMBL/GenBank/DDBJ whole genome shotgun (WGS) entry which is preliminary data.</text>
</comment>
<evidence type="ECO:0000313" key="3">
    <source>
        <dbReference type="Proteomes" id="UP000604765"/>
    </source>
</evidence>
<keyword evidence="1" id="KW-0472">Membrane</keyword>
<dbReference type="RefSeq" id="WP_203629057.1">
    <property type="nucleotide sequence ID" value="NZ_BNJR01000004.1"/>
</dbReference>
<name>A0ABQ3VVV1_9LACO</name>
<dbReference type="EMBL" id="BNJR01000004">
    <property type="protein sequence ID" value="GHP13015.1"/>
    <property type="molecule type" value="Genomic_DNA"/>
</dbReference>
<protein>
    <submittedName>
        <fullName evidence="2">Uncharacterized protein</fullName>
    </submittedName>
</protein>
<reference evidence="2 3" key="1">
    <citation type="journal article" date="2021" name="Int. J. Syst. Evol. Microbiol.">
        <title>Lentilactobacillus fungorum sp. nov., isolated from spent mushroom substrates.</title>
        <authorList>
            <person name="Tohno M."/>
            <person name="Tanizawa Y."/>
            <person name="Kojima Y."/>
            <person name="Sakamoto M."/>
            <person name="Ohkuma M."/>
            <person name="Kobayashi H."/>
        </authorList>
    </citation>
    <scope>NUCLEOTIDE SEQUENCE [LARGE SCALE GENOMIC DNA]</scope>
    <source>
        <strain evidence="2 3">YK48G</strain>
    </source>
</reference>
<feature type="transmembrane region" description="Helical" evidence="1">
    <location>
        <begin position="12"/>
        <end position="29"/>
    </location>
</feature>
<organism evidence="2 3">
    <name type="scientific">Lentilactobacillus fungorum</name>
    <dbReference type="NCBI Taxonomy" id="2201250"/>
    <lineage>
        <taxon>Bacteria</taxon>
        <taxon>Bacillati</taxon>
        <taxon>Bacillota</taxon>
        <taxon>Bacilli</taxon>
        <taxon>Lactobacillales</taxon>
        <taxon>Lactobacillaceae</taxon>
        <taxon>Lentilactobacillus</taxon>
    </lineage>
</organism>
<dbReference type="Proteomes" id="UP000604765">
    <property type="component" value="Unassembled WGS sequence"/>
</dbReference>
<keyword evidence="3" id="KW-1185">Reference proteome</keyword>
<keyword evidence="1" id="KW-1133">Transmembrane helix</keyword>
<gene>
    <name evidence="2" type="ORF">YK48G_04400</name>
</gene>
<accession>A0ABQ3VVV1</accession>
<sequence length="218" mass="24622">MNAVVEWILHQISTQWIAILTAIAGFIAWKNDHAKLLVECDKIAKPTAGILLSDGGSIINQETSMQHLTMWLINPSTNDISYFDLRMLSDTDEINYYTSVQFSYLNNLAGKTAEALIPFKDGKPSDESIAIELPKTNYGTVPAHGFVQLDLVFHADTTYSDGMIVLKLAQSHNLWGRIRHSKWAPKWLRPKSGYLWSETQETSLLFQVTDIQKLEIPN</sequence>
<evidence type="ECO:0000256" key="1">
    <source>
        <dbReference type="SAM" id="Phobius"/>
    </source>
</evidence>
<keyword evidence="1" id="KW-0812">Transmembrane</keyword>
<evidence type="ECO:0000313" key="2">
    <source>
        <dbReference type="EMBL" id="GHP13015.1"/>
    </source>
</evidence>
<proteinExistence type="predicted"/>